<evidence type="ECO:0000259" key="6">
    <source>
        <dbReference type="PROSITE" id="PS50865"/>
    </source>
</evidence>
<evidence type="ECO:0000256" key="2">
    <source>
        <dbReference type="ARBA" id="ARBA00022771"/>
    </source>
</evidence>
<dbReference type="PANTHER" id="PTHR12197:SF251">
    <property type="entry name" value="EG:BACR7C10.4 PROTEIN"/>
    <property type="match status" value="1"/>
</dbReference>
<accession>A0A9P8M1H7</accession>
<evidence type="ECO:0000259" key="5">
    <source>
        <dbReference type="PROSITE" id="PS50280"/>
    </source>
</evidence>
<evidence type="ECO:0000256" key="3">
    <source>
        <dbReference type="ARBA" id="ARBA00022833"/>
    </source>
</evidence>
<evidence type="ECO:0000313" key="7">
    <source>
        <dbReference type="EMBL" id="KAH0591860.1"/>
    </source>
</evidence>
<name>A0A9P8M1H7_9HYPO</name>
<dbReference type="GO" id="GO:0005634">
    <property type="term" value="C:nucleus"/>
    <property type="evidence" value="ECO:0007669"/>
    <property type="project" value="TreeGrafter"/>
</dbReference>
<dbReference type="EMBL" id="JACEFI010000044">
    <property type="protein sequence ID" value="KAH0591860.1"/>
    <property type="molecule type" value="Genomic_DNA"/>
</dbReference>
<evidence type="ECO:0000256" key="4">
    <source>
        <dbReference type="PROSITE-ProRule" id="PRU00134"/>
    </source>
</evidence>
<dbReference type="Gene3D" id="6.10.140.2220">
    <property type="match status" value="1"/>
</dbReference>
<dbReference type="AlphaFoldDB" id="A0A9P8M1H7"/>
<proteinExistence type="predicted"/>
<sequence length="539" mass="58979">MPPIETRPHPSKHRALHATQPFKPSQIIHTFHPLILHPSLSQLASVCTHCLRPGSPRACSRCHAAYYCNTSCQQAAWTAVHSKECKALQQRKLGSRTGADLPTPVRALLQTLLNKEIEDGIAALDGHTEERRKTKSWPDLEMMAMAAWAFAGRQGESNIRLAVELLCKIQTNAFHRWDVDLGQVGVFLEPTLAMANHSCVPNAVVQFVGRKAILRAERPIQAGDEIEISYTGAFRTIPPSPPGQTGPVNTHADYTMPLSARKEALEQYSFECTCARCKGDLNVYQVRTAYLYPSTYSVADVSGGDEHPAVTDKTTQDVAARYTAEPARLPDSLPARYAALKAQYRLSRRLADARLWAVSPVPQLLAETAIYFAERDDFPCALAVTALAATSCDPFRYAAPFHPVRLKNLFMMAKLLANTAEGTGNTAARGGLDQKLQDTLSNIDQVSLCQMLLIMVIKMCPGELADWELSVAAREMLADIGKLPGREKELSLINAWAADGDAEASRLFFEYAVVRQVGVLAGIGMEVVGILEADSVSKG</sequence>
<dbReference type="InterPro" id="IPR046341">
    <property type="entry name" value="SET_dom_sf"/>
</dbReference>
<dbReference type="GO" id="GO:0008270">
    <property type="term" value="F:zinc ion binding"/>
    <property type="evidence" value="ECO:0007669"/>
    <property type="project" value="UniProtKB-KW"/>
</dbReference>
<dbReference type="InterPro" id="IPR001214">
    <property type="entry name" value="SET_dom"/>
</dbReference>
<evidence type="ECO:0000313" key="8">
    <source>
        <dbReference type="Proteomes" id="UP000764110"/>
    </source>
</evidence>
<feature type="domain" description="MYND-type" evidence="6">
    <location>
        <begin position="47"/>
        <end position="85"/>
    </location>
</feature>
<dbReference type="PROSITE" id="PS50280">
    <property type="entry name" value="SET"/>
    <property type="match status" value="1"/>
</dbReference>
<comment type="caution">
    <text evidence="7">The sequence shown here is derived from an EMBL/GenBank/DDBJ whole genome shotgun (WGS) entry which is preliminary data.</text>
</comment>
<keyword evidence="1" id="KW-0479">Metal-binding</keyword>
<organism evidence="7 8">
    <name type="scientific">Metarhizium humberi</name>
    <dbReference type="NCBI Taxonomy" id="2596975"/>
    <lineage>
        <taxon>Eukaryota</taxon>
        <taxon>Fungi</taxon>
        <taxon>Dikarya</taxon>
        <taxon>Ascomycota</taxon>
        <taxon>Pezizomycotina</taxon>
        <taxon>Sordariomycetes</taxon>
        <taxon>Hypocreomycetidae</taxon>
        <taxon>Hypocreales</taxon>
        <taxon>Clavicipitaceae</taxon>
        <taxon>Metarhizium</taxon>
    </lineage>
</organism>
<dbReference type="Gene3D" id="2.170.270.10">
    <property type="entry name" value="SET domain"/>
    <property type="match status" value="1"/>
</dbReference>
<dbReference type="InterPro" id="IPR050869">
    <property type="entry name" value="H3K4_H4K5_MeTrfase"/>
</dbReference>
<dbReference type="PANTHER" id="PTHR12197">
    <property type="entry name" value="HISTONE-LYSINE N-METHYLTRANSFERASE SMYD"/>
    <property type="match status" value="1"/>
</dbReference>
<dbReference type="Pfam" id="PF00856">
    <property type="entry name" value="SET"/>
    <property type="match status" value="1"/>
</dbReference>
<evidence type="ECO:0000256" key="1">
    <source>
        <dbReference type="ARBA" id="ARBA00022723"/>
    </source>
</evidence>
<protein>
    <recommendedName>
        <fullName evidence="9">Suppressor of anucleate metulae protein B</fullName>
    </recommendedName>
</protein>
<dbReference type="Pfam" id="PF01753">
    <property type="entry name" value="zf-MYND"/>
    <property type="match status" value="1"/>
</dbReference>
<reference evidence="7 8" key="1">
    <citation type="submission" date="2020-07" db="EMBL/GenBank/DDBJ databases">
        <title>Metarhizium humberi genome.</title>
        <authorList>
            <person name="Lysoe E."/>
        </authorList>
    </citation>
    <scope>NUCLEOTIDE SEQUENCE [LARGE SCALE GENOMIC DNA]</scope>
    <source>
        <strain evidence="7 8">ESALQ1638</strain>
    </source>
</reference>
<gene>
    <name evidence="7" type="ORF">MHUMG1_10426</name>
</gene>
<dbReference type="SUPFAM" id="SSF82199">
    <property type="entry name" value="SET domain"/>
    <property type="match status" value="1"/>
</dbReference>
<dbReference type="Proteomes" id="UP000764110">
    <property type="component" value="Unassembled WGS sequence"/>
</dbReference>
<dbReference type="InterPro" id="IPR002893">
    <property type="entry name" value="Znf_MYND"/>
</dbReference>
<keyword evidence="8" id="KW-1185">Reference proteome</keyword>
<feature type="domain" description="SET" evidence="5">
    <location>
        <begin position="2"/>
        <end position="231"/>
    </location>
</feature>
<keyword evidence="2 4" id="KW-0863">Zinc-finger</keyword>
<keyword evidence="3" id="KW-0862">Zinc</keyword>
<dbReference type="PROSITE" id="PS01360">
    <property type="entry name" value="ZF_MYND_1"/>
    <property type="match status" value="1"/>
</dbReference>
<evidence type="ECO:0008006" key="9">
    <source>
        <dbReference type="Google" id="ProtNLM"/>
    </source>
</evidence>
<dbReference type="Gene3D" id="1.10.220.160">
    <property type="match status" value="1"/>
</dbReference>
<dbReference type="SMART" id="SM00317">
    <property type="entry name" value="SET"/>
    <property type="match status" value="1"/>
</dbReference>
<dbReference type="PROSITE" id="PS50865">
    <property type="entry name" value="ZF_MYND_2"/>
    <property type="match status" value="1"/>
</dbReference>